<sequence length="164" mass="18367">MDRGPLRPVQKTGSDCGPCQTVTSLMLSLVNVVTSVPSDCSTYNEGALLGVTMYPEIIDRYTTYLTFTTVQKIVNNVSLSHYLVYEVTVRNDSNLDNPYLINNMVTFPVLNLGDNAVNQIDFVGLAIYDGWGFVNIRILVHLYNFLDVFEPLKYCGLIEQSLIL</sequence>
<gene>
    <name evidence="2" type="ORF">C2G38_2215684</name>
    <name evidence="1" type="ORF">C2G38_2234042</name>
</gene>
<organism evidence="2 3">
    <name type="scientific">Gigaspora rosea</name>
    <dbReference type="NCBI Taxonomy" id="44941"/>
    <lineage>
        <taxon>Eukaryota</taxon>
        <taxon>Fungi</taxon>
        <taxon>Fungi incertae sedis</taxon>
        <taxon>Mucoromycota</taxon>
        <taxon>Glomeromycotina</taxon>
        <taxon>Glomeromycetes</taxon>
        <taxon>Diversisporales</taxon>
        <taxon>Gigasporaceae</taxon>
        <taxon>Gigaspora</taxon>
    </lineage>
</organism>
<protein>
    <submittedName>
        <fullName evidence="2">Uncharacterized protein</fullName>
    </submittedName>
</protein>
<evidence type="ECO:0000313" key="2">
    <source>
        <dbReference type="EMBL" id="RIB06975.1"/>
    </source>
</evidence>
<dbReference type="EMBL" id="QKWP01004067">
    <property type="protein sequence ID" value="RIB00516.1"/>
    <property type="molecule type" value="Genomic_DNA"/>
</dbReference>
<reference evidence="2 3" key="1">
    <citation type="submission" date="2018-06" db="EMBL/GenBank/DDBJ databases">
        <title>Comparative genomics reveals the genomic features of Rhizophagus irregularis, R. cerebriforme, R. diaphanum and Gigaspora rosea, and their symbiotic lifestyle signature.</title>
        <authorList>
            <person name="Morin E."/>
            <person name="San Clemente H."/>
            <person name="Chen E.C.H."/>
            <person name="De La Providencia I."/>
            <person name="Hainaut M."/>
            <person name="Kuo A."/>
            <person name="Kohler A."/>
            <person name="Murat C."/>
            <person name="Tang N."/>
            <person name="Roy S."/>
            <person name="Loubradou J."/>
            <person name="Henrissat B."/>
            <person name="Grigoriev I.V."/>
            <person name="Corradi N."/>
            <person name="Roux C."/>
            <person name="Martin F.M."/>
        </authorList>
    </citation>
    <scope>NUCLEOTIDE SEQUENCE [LARGE SCALE GENOMIC DNA]</scope>
    <source>
        <strain evidence="2 3">DAOM 194757</strain>
    </source>
</reference>
<evidence type="ECO:0000313" key="1">
    <source>
        <dbReference type="EMBL" id="RIB00516.1"/>
    </source>
</evidence>
<dbReference type="OrthoDB" id="2470835at2759"/>
<dbReference type="Proteomes" id="UP000266673">
    <property type="component" value="Unassembled WGS sequence"/>
</dbReference>
<comment type="caution">
    <text evidence="2">The sequence shown here is derived from an EMBL/GenBank/DDBJ whole genome shotgun (WGS) entry which is preliminary data.</text>
</comment>
<evidence type="ECO:0000313" key="3">
    <source>
        <dbReference type="Proteomes" id="UP000266673"/>
    </source>
</evidence>
<dbReference type="AlphaFoldDB" id="A0A397U9I8"/>
<name>A0A397U9I8_9GLOM</name>
<dbReference type="EMBL" id="QKWP01001729">
    <property type="protein sequence ID" value="RIB06975.1"/>
    <property type="molecule type" value="Genomic_DNA"/>
</dbReference>
<proteinExistence type="predicted"/>
<accession>A0A397U9I8</accession>
<keyword evidence="3" id="KW-1185">Reference proteome</keyword>